<dbReference type="RefSeq" id="WP_234218464.1">
    <property type="nucleotide sequence ID" value="NZ_JAGQAF010000002.1"/>
</dbReference>
<reference evidence="2" key="1">
    <citation type="journal article" date="2021" name="Environ. Microbiol.">
        <title>Cryptic niche differentiation of novel sediment ecotypes of Rugeria pomeroyi correlates with nitrate respiration.</title>
        <authorList>
            <person name="Lin X."/>
            <person name="McNichol J."/>
            <person name="Chu X."/>
            <person name="Qian Y."/>
            <person name="Luo H."/>
        </authorList>
    </citation>
    <scope>NUCLEOTIDE SEQUENCE</scope>
    <source>
        <strain evidence="2">SZCCDBB064</strain>
    </source>
</reference>
<comment type="caution">
    <text evidence="2">The sequence shown here is derived from an EMBL/GenBank/DDBJ whole genome shotgun (WGS) entry which is preliminary data.</text>
</comment>
<dbReference type="AlphaFoldDB" id="A0A9Q3WJD6"/>
<protein>
    <submittedName>
        <fullName evidence="2">Hemerythrin domain-containing protein</fullName>
    </submittedName>
</protein>
<dbReference type="InterPro" id="IPR012312">
    <property type="entry name" value="Hemerythrin-like"/>
</dbReference>
<gene>
    <name evidence="2" type="ORF">KBY27_03820</name>
</gene>
<proteinExistence type="predicted"/>
<evidence type="ECO:0000313" key="2">
    <source>
        <dbReference type="EMBL" id="MCE8536573.1"/>
    </source>
</evidence>
<evidence type="ECO:0000259" key="1">
    <source>
        <dbReference type="Pfam" id="PF01814"/>
    </source>
</evidence>
<organism evidence="2 3">
    <name type="scientific">Ruegeria pomeroyi</name>
    <dbReference type="NCBI Taxonomy" id="89184"/>
    <lineage>
        <taxon>Bacteria</taxon>
        <taxon>Pseudomonadati</taxon>
        <taxon>Pseudomonadota</taxon>
        <taxon>Alphaproteobacteria</taxon>
        <taxon>Rhodobacterales</taxon>
        <taxon>Roseobacteraceae</taxon>
        <taxon>Ruegeria</taxon>
    </lineage>
</organism>
<name>A0A9Q3WJD6_9RHOB</name>
<dbReference type="Gene3D" id="1.20.120.520">
    <property type="entry name" value="nmb1532 protein domain like"/>
    <property type="match status" value="1"/>
</dbReference>
<accession>A0A9Q3WJD6</accession>
<sequence length="190" mass="21729">MKTPSRELKRGDCLAPINPALLEDPLDFIHEEHLREREICAQLDALAGAEAPDRGTAETILEFLRDELPLHLADEEEDLFPLLLRRCQPEDEIDRAIARLTSDHRHADDDTPRVIADLEQLSTGESALSEETRSGFARFAAHARRHLILENAIILPFARLRLTARDIETLRLRMMQRRGLDRLKDKTDAD</sequence>
<dbReference type="Pfam" id="PF01814">
    <property type="entry name" value="Hemerythrin"/>
    <property type="match status" value="1"/>
</dbReference>
<dbReference type="Proteomes" id="UP000813672">
    <property type="component" value="Unassembled WGS sequence"/>
</dbReference>
<feature type="domain" description="Hemerythrin-like" evidence="1">
    <location>
        <begin position="25"/>
        <end position="158"/>
    </location>
</feature>
<dbReference type="EMBL" id="JAGQAF010000002">
    <property type="protein sequence ID" value="MCE8536573.1"/>
    <property type="molecule type" value="Genomic_DNA"/>
</dbReference>
<evidence type="ECO:0000313" key="3">
    <source>
        <dbReference type="Proteomes" id="UP000813672"/>
    </source>
</evidence>